<dbReference type="InterPro" id="IPR036259">
    <property type="entry name" value="MFS_trans_sf"/>
</dbReference>
<dbReference type="OrthoDB" id="9770492at2"/>
<feature type="transmembrane region" description="Helical" evidence="4">
    <location>
        <begin position="53"/>
        <end position="72"/>
    </location>
</feature>
<dbReference type="KEGG" id="gai:IMCC3135_30855"/>
<keyword evidence="3 4" id="KW-0472">Membrane</keyword>
<evidence type="ECO:0000256" key="1">
    <source>
        <dbReference type="ARBA" id="ARBA00022692"/>
    </source>
</evidence>
<feature type="transmembrane region" description="Helical" evidence="4">
    <location>
        <begin position="141"/>
        <end position="162"/>
    </location>
</feature>
<dbReference type="Proteomes" id="UP000250079">
    <property type="component" value="Chromosome"/>
</dbReference>
<dbReference type="EMBL" id="CP018632">
    <property type="protein sequence ID" value="ASJ76220.1"/>
    <property type="molecule type" value="Genomic_DNA"/>
</dbReference>
<dbReference type="PANTHER" id="PTHR43129:SF1">
    <property type="entry name" value="FOSMIDOMYCIN RESISTANCE PROTEIN"/>
    <property type="match status" value="1"/>
</dbReference>
<feature type="transmembrane region" description="Helical" evidence="4">
    <location>
        <begin position="215"/>
        <end position="235"/>
    </location>
</feature>
<reference evidence="6 7" key="1">
    <citation type="submission" date="2016-12" db="EMBL/GenBank/DDBJ databases">
        <authorList>
            <person name="Song W.-J."/>
            <person name="Kurnit D.M."/>
        </authorList>
    </citation>
    <scope>NUCLEOTIDE SEQUENCE [LARGE SCALE GENOMIC DNA]</scope>
    <source>
        <strain evidence="6 7">IMCC3135</strain>
    </source>
</reference>
<dbReference type="Gene3D" id="1.20.1250.20">
    <property type="entry name" value="MFS general substrate transporter like domains"/>
    <property type="match status" value="2"/>
</dbReference>
<feature type="transmembrane region" description="Helical" evidence="4">
    <location>
        <begin position="255"/>
        <end position="273"/>
    </location>
</feature>
<evidence type="ECO:0000259" key="5">
    <source>
        <dbReference type="PROSITE" id="PS50850"/>
    </source>
</evidence>
<dbReference type="InterPro" id="IPR020846">
    <property type="entry name" value="MFS_dom"/>
</dbReference>
<sequence length="396" mass="42171">MNSIASPKIATSYSVIFVVAGAHLINDLIQFLVPALYPLFKNNFELSYLQLGYITLAQQITACILQPVMGLYGDVKPKPFALAISLVIVALGVLLLATADSFALLLVAAAVLGVGSALFHPEASRVSRMASGGRLGFAQSTFQVGGNTGTALGPLAVVLLVLPLGQSGIFWFSFLAVVGIIMLIWVARWFAEHQRMLSARGTVANIRAEIPRKSLIIAFAVIGALLLSKFVYIETFKSYYNFFLIEKFGLEIGEAQTYLFIFLGAVAVGTFFGGPIGDRLGRLKVIWVSILGALPFALLLPHVNLFGTVALSVLVGLILSSAFPAIVVYAQELLPQKVGMVAGFVFGFAFGIGAIGAAALGALADHIGMQQVFSYFSLLLLLGFLTVFLPKGETLS</sequence>
<feature type="transmembrane region" description="Helical" evidence="4">
    <location>
        <begin position="168"/>
        <end position="191"/>
    </location>
</feature>
<gene>
    <name evidence="6" type="primary">fsr_2</name>
    <name evidence="6" type="ORF">IMCC3135_30855</name>
</gene>
<feature type="transmembrane region" description="Helical" evidence="4">
    <location>
        <begin position="285"/>
        <end position="303"/>
    </location>
</feature>
<keyword evidence="1 4" id="KW-0812">Transmembrane</keyword>
<evidence type="ECO:0000313" key="7">
    <source>
        <dbReference type="Proteomes" id="UP000250079"/>
    </source>
</evidence>
<feature type="transmembrane region" description="Helical" evidence="4">
    <location>
        <begin position="12"/>
        <end position="33"/>
    </location>
</feature>
<evidence type="ECO:0000256" key="3">
    <source>
        <dbReference type="ARBA" id="ARBA00023136"/>
    </source>
</evidence>
<feature type="transmembrane region" description="Helical" evidence="4">
    <location>
        <begin position="102"/>
        <end position="120"/>
    </location>
</feature>
<feature type="transmembrane region" description="Helical" evidence="4">
    <location>
        <begin position="309"/>
        <end position="329"/>
    </location>
</feature>
<protein>
    <submittedName>
        <fullName evidence="6">Fosmidomycin resistance protein</fullName>
    </submittedName>
</protein>
<keyword evidence="2 4" id="KW-1133">Transmembrane helix</keyword>
<dbReference type="RefSeq" id="WP_088921021.1">
    <property type="nucleotide sequence ID" value="NZ_CP018632.1"/>
</dbReference>
<proteinExistence type="predicted"/>
<dbReference type="PROSITE" id="PS50850">
    <property type="entry name" value="MFS"/>
    <property type="match status" value="1"/>
</dbReference>
<accession>A0A2Z2P475</accession>
<evidence type="ECO:0000256" key="4">
    <source>
        <dbReference type="SAM" id="Phobius"/>
    </source>
</evidence>
<dbReference type="PANTHER" id="PTHR43129">
    <property type="entry name" value="FOSMIDOMYCIN RESISTANCE PROTEIN"/>
    <property type="match status" value="1"/>
</dbReference>
<feature type="transmembrane region" description="Helical" evidence="4">
    <location>
        <begin position="372"/>
        <end position="390"/>
    </location>
</feature>
<organism evidence="6 7">
    <name type="scientific">Granulosicoccus antarcticus IMCC3135</name>
    <dbReference type="NCBI Taxonomy" id="1192854"/>
    <lineage>
        <taxon>Bacteria</taxon>
        <taxon>Pseudomonadati</taxon>
        <taxon>Pseudomonadota</taxon>
        <taxon>Gammaproteobacteria</taxon>
        <taxon>Chromatiales</taxon>
        <taxon>Granulosicoccaceae</taxon>
        <taxon>Granulosicoccus</taxon>
    </lineage>
</organism>
<feature type="domain" description="Major facilitator superfamily (MFS) profile" evidence="5">
    <location>
        <begin position="15"/>
        <end position="395"/>
    </location>
</feature>
<name>A0A2Z2P475_9GAMM</name>
<evidence type="ECO:0000256" key="2">
    <source>
        <dbReference type="ARBA" id="ARBA00022989"/>
    </source>
</evidence>
<keyword evidence="7" id="KW-1185">Reference proteome</keyword>
<dbReference type="AlphaFoldDB" id="A0A2Z2P475"/>
<dbReference type="CDD" id="cd17478">
    <property type="entry name" value="MFS_FsR"/>
    <property type="match status" value="1"/>
</dbReference>
<feature type="transmembrane region" description="Helical" evidence="4">
    <location>
        <begin position="341"/>
        <end position="360"/>
    </location>
</feature>
<dbReference type="SUPFAM" id="SSF103473">
    <property type="entry name" value="MFS general substrate transporter"/>
    <property type="match status" value="1"/>
</dbReference>
<dbReference type="InterPro" id="IPR011701">
    <property type="entry name" value="MFS"/>
</dbReference>
<feature type="transmembrane region" description="Helical" evidence="4">
    <location>
        <begin position="79"/>
        <end position="96"/>
    </location>
</feature>
<dbReference type="GO" id="GO:0005886">
    <property type="term" value="C:plasma membrane"/>
    <property type="evidence" value="ECO:0007669"/>
    <property type="project" value="TreeGrafter"/>
</dbReference>
<dbReference type="GO" id="GO:0022857">
    <property type="term" value="F:transmembrane transporter activity"/>
    <property type="evidence" value="ECO:0007669"/>
    <property type="project" value="InterPro"/>
</dbReference>
<dbReference type="Pfam" id="PF07690">
    <property type="entry name" value="MFS_1"/>
    <property type="match status" value="2"/>
</dbReference>
<evidence type="ECO:0000313" key="6">
    <source>
        <dbReference type="EMBL" id="ASJ76220.1"/>
    </source>
</evidence>